<dbReference type="Proteomes" id="UP000838412">
    <property type="component" value="Chromosome 2"/>
</dbReference>
<gene>
    <name evidence="1" type="primary">Hypp1049</name>
    <name evidence="1" type="ORF">BLAG_LOCUS12897</name>
</gene>
<reference evidence="1" key="1">
    <citation type="submission" date="2022-01" db="EMBL/GenBank/DDBJ databases">
        <authorList>
            <person name="Braso-Vives M."/>
        </authorList>
    </citation>
    <scope>NUCLEOTIDE SEQUENCE</scope>
</reference>
<organism evidence="1 2">
    <name type="scientific">Branchiostoma lanceolatum</name>
    <name type="common">Common lancelet</name>
    <name type="synonym">Amphioxus lanceolatum</name>
    <dbReference type="NCBI Taxonomy" id="7740"/>
    <lineage>
        <taxon>Eukaryota</taxon>
        <taxon>Metazoa</taxon>
        <taxon>Chordata</taxon>
        <taxon>Cephalochordata</taxon>
        <taxon>Leptocardii</taxon>
        <taxon>Amphioxiformes</taxon>
        <taxon>Branchiostomatidae</taxon>
        <taxon>Branchiostoma</taxon>
    </lineage>
</organism>
<dbReference type="EMBL" id="OV696687">
    <property type="protein sequence ID" value="CAH1252972.1"/>
    <property type="molecule type" value="Genomic_DNA"/>
</dbReference>
<dbReference type="OrthoDB" id="10479305at2759"/>
<name>A0A8J9ZE81_BRALA</name>
<evidence type="ECO:0000313" key="1">
    <source>
        <dbReference type="EMBL" id="CAH1252972.1"/>
    </source>
</evidence>
<keyword evidence="2" id="KW-1185">Reference proteome</keyword>
<protein>
    <submittedName>
        <fullName evidence="1">Hypp1049 protein</fullName>
    </submittedName>
</protein>
<evidence type="ECO:0000313" key="2">
    <source>
        <dbReference type="Proteomes" id="UP000838412"/>
    </source>
</evidence>
<accession>A0A8J9ZE81</accession>
<proteinExistence type="predicted"/>
<sequence>MSRLLQQQNTVDYHQESSWCSRDHLMISITNTYLQRALKRQVRSLRRICNMCVLGIQRMKQMQIRIDSLSTVKKMIVWH</sequence>
<dbReference type="AlphaFoldDB" id="A0A8J9ZE81"/>